<accession>A0A5B9QMU6</accession>
<evidence type="ECO:0000259" key="1">
    <source>
        <dbReference type="Pfam" id="PF04230"/>
    </source>
</evidence>
<dbReference type="Pfam" id="PF04230">
    <property type="entry name" value="PS_pyruv_trans"/>
    <property type="match status" value="1"/>
</dbReference>
<organism evidence="2 3">
    <name type="scientific">Roseimaritima ulvae</name>
    <dbReference type="NCBI Taxonomy" id="980254"/>
    <lineage>
        <taxon>Bacteria</taxon>
        <taxon>Pseudomonadati</taxon>
        <taxon>Planctomycetota</taxon>
        <taxon>Planctomycetia</taxon>
        <taxon>Pirellulales</taxon>
        <taxon>Pirellulaceae</taxon>
        <taxon>Roseimaritima</taxon>
    </lineage>
</organism>
<evidence type="ECO:0000313" key="3">
    <source>
        <dbReference type="Proteomes" id="UP000325286"/>
    </source>
</evidence>
<name>A0A5B9QMU6_9BACT</name>
<protein>
    <submittedName>
        <fullName evidence="2">Polysaccharide pyruvyl transferase</fullName>
    </submittedName>
</protein>
<reference evidence="2 3" key="1">
    <citation type="submission" date="2019-08" db="EMBL/GenBank/DDBJ databases">
        <title>Deep-cultivation of Planctomycetes and their phenomic and genomic characterization uncovers novel biology.</title>
        <authorList>
            <person name="Wiegand S."/>
            <person name="Jogler M."/>
            <person name="Boedeker C."/>
            <person name="Pinto D."/>
            <person name="Vollmers J."/>
            <person name="Rivas-Marin E."/>
            <person name="Kohn T."/>
            <person name="Peeters S.H."/>
            <person name="Heuer A."/>
            <person name="Rast P."/>
            <person name="Oberbeckmann S."/>
            <person name="Bunk B."/>
            <person name="Jeske O."/>
            <person name="Meyerdierks A."/>
            <person name="Storesund J.E."/>
            <person name="Kallscheuer N."/>
            <person name="Luecker S."/>
            <person name="Lage O.M."/>
            <person name="Pohl T."/>
            <person name="Merkel B.J."/>
            <person name="Hornburger P."/>
            <person name="Mueller R.-W."/>
            <person name="Bruemmer F."/>
            <person name="Labrenz M."/>
            <person name="Spormann A.M."/>
            <person name="Op den Camp H."/>
            <person name="Overmann J."/>
            <person name="Amann R."/>
            <person name="Jetten M.S.M."/>
            <person name="Mascher T."/>
            <person name="Medema M.H."/>
            <person name="Devos D.P."/>
            <person name="Kaster A.-K."/>
            <person name="Ovreas L."/>
            <person name="Rohde M."/>
            <person name="Galperin M.Y."/>
            <person name="Jogler C."/>
        </authorList>
    </citation>
    <scope>NUCLEOTIDE SEQUENCE [LARGE SCALE GENOMIC DNA]</scope>
    <source>
        <strain evidence="2 3">UC8</strain>
    </source>
</reference>
<dbReference type="KEGG" id="rul:UC8_22810"/>
<dbReference type="GO" id="GO:0016740">
    <property type="term" value="F:transferase activity"/>
    <property type="evidence" value="ECO:0007669"/>
    <property type="project" value="UniProtKB-KW"/>
</dbReference>
<dbReference type="OrthoDB" id="1430053at2"/>
<keyword evidence="3" id="KW-1185">Reference proteome</keyword>
<evidence type="ECO:0000313" key="2">
    <source>
        <dbReference type="EMBL" id="QEG40274.1"/>
    </source>
</evidence>
<dbReference type="AlphaFoldDB" id="A0A5B9QMU6"/>
<gene>
    <name evidence="2" type="ORF">UC8_22810</name>
</gene>
<keyword evidence="2" id="KW-0808">Transferase</keyword>
<dbReference type="InterPro" id="IPR007345">
    <property type="entry name" value="Polysacch_pyruvyl_Trfase"/>
</dbReference>
<sequence length="323" mass="36685">MRTILLNDTRSNGHVGCNLVIENTLAECRRVGMDVIDTVPNSASDDAAIVKRRVDDYDLLLVNGEGSMHDDRPKAIEMARAAAVAKKQGKRVVLFNTVWQHNHELNEFLPAFDQIYCRESYSKQAIQQAGATAAVVPDMTFATVVEPLEGPGNDIAVLDSFDRRTTLRLAWRSAIHGYHYMPMDVRHFHKVSKRWLPTMLLRLRSPDHFCTPADRFLERLAQREAVLTPRFHGLCLLLLLERPFVSVASNTFKTEGMFSDIGIDPALIAPLTDTFRYLNRRRLLERAGEATQYLPQIRQYKAAARQQIREMFHTIVGSQRAVA</sequence>
<proteinExistence type="predicted"/>
<feature type="domain" description="Polysaccharide pyruvyl transferase" evidence="1">
    <location>
        <begin position="16"/>
        <end position="249"/>
    </location>
</feature>
<dbReference type="EMBL" id="CP042914">
    <property type="protein sequence ID" value="QEG40274.1"/>
    <property type="molecule type" value="Genomic_DNA"/>
</dbReference>
<dbReference type="Proteomes" id="UP000325286">
    <property type="component" value="Chromosome"/>
</dbReference>
<dbReference type="RefSeq" id="WP_084428203.1">
    <property type="nucleotide sequence ID" value="NZ_CP042914.1"/>
</dbReference>